<accession>A0A1F6WWV3</accession>
<keyword evidence="1" id="KW-1133">Transmembrane helix</keyword>
<comment type="caution">
    <text evidence="2">The sequence shown here is derived from an EMBL/GenBank/DDBJ whole genome shotgun (WGS) entry which is preliminary data.</text>
</comment>
<name>A0A1F6WWV3_9BACT</name>
<proteinExistence type="predicted"/>
<dbReference type="STRING" id="1801770.A3A01_02185"/>
<dbReference type="AlphaFoldDB" id="A0A1F6WWV3"/>
<gene>
    <name evidence="2" type="ORF">A3A01_02185</name>
</gene>
<sequence length="153" mass="17224">MTKIIIRILSVVVFVVGIFVLYFSGPAKQVVPVVDKAEKQTNNFQQWETKTDEQASVTVVITPLDLSPQSAVWKFDIGMNTHSVELDQDMTEVAVLVDDQGKEYRPLNWDGPIGGHHREGVLIFNQITPIPKSVELKISDVGSVIRSFIWQFK</sequence>
<evidence type="ECO:0000256" key="1">
    <source>
        <dbReference type="SAM" id="Phobius"/>
    </source>
</evidence>
<keyword evidence="1" id="KW-0812">Transmembrane</keyword>
<feature type="transmembrane region" description="Helical" evidence="1">
    <location>
        <begin position="5"/>
        <end position="23"/>
    </location>
</feature>
<dbReference type="EMBL" id="MFUU01000004">
    <property type="protein sequence ID" value="OGI86348.1"/>
    <property type="molecule type" value="Genomic_DNA"/>
</dbReference>
<reference evidence="2 3" key="1">
    <citation type="journal article" date="2016" name="Nat. Commun.">
        <title>Thousands of microbial genomes shed light on interconnected biogeochemical processes in an aquifer system.</title>
        <authorList>
            <person name="Anantharaman K."/>
            <person name="Brown C.T."/>
            <person name="Hug L.A."/>
            <person name="Sharon I."/>
            <person name="Castelle C.J."/>
            <person name="Probst A.J."/>
            <person name="Thomas B.C."/>
            <person name="Singh A."/>
            <person name="Wilkins M.J."/>
            <person name="Karaoz U."/>
            <person name="Brodie E.L."/>
            <person name="Williams K.H."/>
            <person name="Hubbard S.S."/>
            <person name="Banfield J.F."/>
        </authorList>
    </citation>
    <scope>NUCLEOTIDE SEQUENCE [LARGE SCALE GENOMIC DNA]</scope>
</reference>
<organism evidence="2 3">
    <name type="scientific">Candidatus Nomurabacteria bacterium RIFCSPLOWO2_01_FULL_39_17</name>
    <dbReference type="NCBI Taxonomy" id="1801770"/>
    <lineage>
        <taxon>Bacteria</taxon>
        <taxon>Candidatus Nomuraibacteriota</taxon>
    </lineage>
</organism>
<evidence type="ECO:0000313" key="2">
    <source>
        <dbReference type="EMBL" id="OGI86348.1"/>
    </source>
</evidence>
<keyword evidence="1" id="KW-0472">Membrane</keyword>
<dbReference type="Proteomes" id="UP000179352">
    <property type="component" value="Unassembled WGS sequence"/>
</dbReference>
<evidence type="ECO:0008006" key="4">
    <source>
        <dbReference type="Google" id="ProtNLM"/>
    </source>
</evidence>
<evidence type="ECO:0000313" key="3">
    <source>
        <dbReference type="Proteomes" id="UP000179352"/>
    </source>
</evidence>
<protein>
    <recommendedName>
        <fullName evidence="4">DUF4352 domain-containing protein</fullName>
    </recommendedName>
</protein>